<evidence type="ECO:0000256" key="2">
    <source>
        <dbReference type="ARBA" id="ARBA00022448"/>
    </source>
</evidence>
<name>A0ABR9XNN2_9CHLB</name>
<feature type="domain" description="Solute-binding protein family 3/N-terminal" evidence="12">
    <location>
        <begin position="27"/>
        <end position="355"/>
    </location>
</feature>
<keyword evidence="9" id="KW-0407">Ion channel</keyword>
<keyword evidence="11" id="KW-0732">Signal</keyword>
<keyword evidence="15" id="KW-1185">Reference proteome</keyword>
<protein>
    <submittedName>
        <fullName evidence="14">Transporter substrate-binding domain-containing protein</fullName>
    </submittedName>
</protein>
<evidence type="ECO:0000313" key="15">
    <source>
        <dbReference type="Proteomes" id="UP000619838"/>
    </source>
</evidence>
<keyword evidence="6 10" id="KW-0472">Membrane</keyword>
<keyword evidence="4 10" id="KW-1133">Transmembrane helix</keyword>
<dbReference type="Pfam" id="PF00060">
    <property type="entry name" value="Lig_chan"/>
    <property type="match status" value="1"/>
</dbReference>
<dbReference type="Gene3D" id="1.10.287.70">
    <property type="match status" value="1"/>
</dbReference>
<feature type="transmembrane region" description="Helical" evidence="10">
    <location>
        <begin position="202"/>
        <end position="228"/>
    </location>
</feature>
<dbReference type="Proteomes" id="UP000619838">
    <property type="component" value="Unassembled WGS sequence"/>
</dbReference>
<keyword evidence="3 10" id="KW-0812">Transmembrane</keyword>
<feature type="signal peptide" evidence="11">
    <location>
        <begin position="1"/>
        <end position="24"/>
    </location>
</feature>
<evidence type="ECO:0000256" key="1">
    <source>
        <dbReference type="ARBA" id="ARBA00004141"/>
    </source>
</evidence>
<evidence type="ECO:0000256" key="6">
    <source>
        <dbReference type="ARBA" id="ARBA00023136"/>
    </source>
</evidence>
<dbReference type="SMART" id="SM00062">
    <property type="entry name" value="PBPb"/>
    <property type="match status" value="1"/>
</dbReference>
<evidence type="ECO:0000256" key="5">
    <source>
        <dbReference type="ARBA" id="ARBA00023065"/>
    </source>
</evidence>
<gene>
    <name evidence="14" type="ORF">INT08_00405</name>
</gene>
<evidence type="ECO:0000259" key="13">
    <source>
        <dbReference type="SMART" id="SM00079"/>
    </source>
</evidence>
<reference evidence="14 15" key="1">
    <citation type="journal article" date="2020" name="Microorganisms">
        <title>Simultaneous Genome Sequencing of Prosthecochloris ethylica and Desulfuromonas acetoxidans within a Syntrophic Mixture Reveals Unique Pili and Protein Interactions.</title>
        <authorList>
            <person name="Kyndt J.A."/>
            <person name="Van Beeumen J.J."/>
            <person name="Meyer T.E."/>
        </authorList>
    </citation>
    <scope>NUCLEOTIDE SEQUENCE [LARGE SCALE GENOMIC DNA]</scope>
    <source>
        <strain evidence="14 15">N3</strain>
    </source>
</reference>
<dbReference type="InterPro" id="IPR001638">
    <property type="entry name" value="Solute-binding_3/MltF_N"/>
</dbReference>
<evidence type="ECO:0000256" key="10">
    <source>
        <dbReference type="SAM" id="Phobius"/>
    </source>
</evidence>
<sequence length="356" mass="39208">MKYLPKFVAVALAVLLLLPSCGHAETSLVVGTKEAPPFSMQADDGSWEGISIGLWEYIARENGYGTMFRKMDVDGLLTGVASREFDASVAALTVTAERETMLDFSHPYFVSGLAIAVRQHDDGWHAMAGRFLSLPFLQVVGVLGLVLLVSGLLVWLVERRRNPEQFGGTALQGIGSGFWWAAVTMTTVGYGDKAPVTPAGRVIGLIWMFAGIIIISGFTAAITTTLTVGSLGVSINSLSDLHNVRTGTVHGSTSMEFLSDEKIPFREFQSIRDALQALDTRRIDAVVYDEPIMRYLVAGEEYGSLKVLEHSFRREYYAIALPAGSPMLEDVNRTLLQFIDSGEWRRLLFRYLKHSF</sequence>
<dbReference type="SMART" id="SM00079">
    <property type="entry name" value="PBPe"/>
    <property type="match status" value="1"/>
</dbReference>
<feature type="domain" description="Ionotropic glutamate receptor C-terminal" evidence="13">
    <location>
        <begin position="27"/>
        <end position="354"/>
    </location>
</feature>
<evidence type="ECO:0000256" key="7">
    <source>
        <dbReference type="ARBA" id="ARBA00023170"/>
    </source>
</evidence>
<dbReference type="Pfam" id="PF00497">
    <property type="entry name" value="SBP_bac_3"/>
    <property type="match status" value="1"/>
</dbReference>
<evidence type="ECO:0000256" key="3">
    <source>
        <dbReference type="ARBA" id="ARBA00022692"/>
    </source>
</evidence>
<dbReference type="SUPFAM" id="SSF81324">
    <property type="entry name" value="Voltage-gated potassium channels"/>
    <property type="match status" value="1"/>
</dbReference>
<dbReference type="InterPro" id="IPR015683">
    <property type="entry name" value="Ionotropic_Glu_rcpt"/>
</dbReference>
<comment type="subcellular location">
    <subcellularLocation>
        <location evidence="1">Membrane</location>
        <topology evidence="1">Multi-pass membrane protein</topology>
    </subcellularLocation>
</comment>
<dbReference type="PANTHER" id="PTHR18966">
    <property type="entry name" value="IONOTROPIC GLUTAMATE RECEPTOR"/>
    <property type="match status" value="1"/>
</dbReference>
<evidence type="ECO:0000256" key="8">
    <source>
        <dbReference type="ARBA" id="ARBA00023180"/>
    </source>
</evidence>
<accession>A0ABR9XNN2</accession>
<feature type="transmembrane region" description="Helical" evidence="10">
    <location>
        <begin position="136"/>
        <end position="157"/>
    </location>
</feature>
<evidence type="ECO:0000259" key="12">
    <source>
        <dbReference type="SMART" id="SM00062"/>
    </source>
</evidence>
<evidence type="ECO:0000256" key="9">
    <source>
        <dbReference type="ARBA" id="ARBA00023303"/>
    </source>
</evidence>
<comment type="caution">
    <text evidence="14">The sequence shown here is derived from an EMBL/GenBank/DDBJ whole genome shotgun (WGS) entry which is preliminary data.</text>
</comment>
<feature type="transmembrane region" description="Helical" evidence="10">
    <location>
        <begin position="169"/>
        <end position="190"/>
    </location>
</feature>
<evidence type="ECO:0000256" key="11">
    <source>
        <dbReference type="SAM" id="SignalP"/>
    </source>
</evidence>
<evidence type="ECO:0000313" key="14">
    <source>
        <dbReference type="EMBL" id="MBF0635641.1"/>
    </source>
</evidence>
<dbReference type="InterPro" id="IPR001320">
    <property type="entry name" value="Iontro_rcpt_C"/>
</dbReference>
<dbReference type="PRINTS" id="PR00169">
    <property type="entry name" value="KCHANNEL"/>
</dbReference>
<proteinExistence type="predicted"/>
<dbReference type="EMBL" id="JADGII010000001">
    <property type="protein sequence ID" value="MBF0635641.1"/>
    <property type="molecule type" value="Genomic_DNA"/>
</dbReference>
<keyword evidence="5" id="KW-0406">Ion transport</keyword>
<organism evidence="14 15">
    <name type="scientific">Prosthecochloris ethylica</name>
    <dbReference type="NCBI Taxonomy" id="2743976"/>
    <lineage>
        <taxon>Bacteria</taxon>
        <taxon>Pseudomonadati</taxon>
        <taxon>Chlorobiota</taxon>
        <taxon>Chlorobiia</taxon>
        <taxon>Chlorobiales</taxon>
        <taxon>Chlorobiaceae</taxon>
        <taxon>Prosthecochloris</taxon>
    </lineage>
</organism>
<keyword evidence="7" id="KW-0675">Receptor</keyword>
<keyword evidence="2" id="KW-0813">Transport</keyword>
<keyword evidence="8" id="KW-0325">Glycoprotein</keyword>
<dbReference type="SUPFAM" id="SSF53850">
    <property type="entry name" value="Periplasmic binding protein-like II"/>
    <property type="match status" value="1"/>
</dbReference>
<dbReference type="RefSeq" id="WP_175186863.1">
    <property type="nucleotide sequence ID" value="NZ_JABVZQ010000002.1"/>
</dbReference>
<feature type="chain" id="PRO_5046344959" evidence="11">
    <location>
        <begin position="25"/>
        <end position="356"/>
    </location>
</feature>
<dbReference type="Gene3D" id="3.40.190.10">
    <property type="entry name" value="Periplasmic binding protein-like II"/>
    <property type="match status" value="3"/>
</dbReference>
<evidence type="ECO:0000256" key="4">
    <source>
        <dbReference type="ARBA" id="ARBA00022989"/>
    </source>
</evidence>